<dbReference type="PANTHER" id="PTHR30509">
    <property type="entry name" value="P-HYDROXYBENZOIC ACID EFFLUX PUMP SUBUNIT-RELATED"/>
    <property type="match status" value="1"/>
</dbReference>
<organism evidence="7 8">
    <name type="scientific">Cyclotella cryptica</name>
    <dbReference type="NCBI Taxonomy" id="29204"/>
    <lineage>
        <taxon>Eukaryota</taxon>
        <taxon>Sar</taxon>
        <taxon>Stramenopiles</taxon>
        <taxon>Ochrophyta</taxon>
        <taxon>Bacillariophyta</taxon>
        <taxon>Coscinodiscophyceae</taxon>
        <taxon>Thalassiosirophycidae</taxon>
        <taxon>Stephanodiscales</taxon>
        <taxon>Stephanodiscaceae</taxon>
        <taxon>Cyclotella</taxon>
    </lineage>
</organism>
<dbReference type="Pfam" id="PF11744">
    <property type="entry name" value="ALMT"/>
    <property type="match status" value="1"/>
</dbReference>
<keyword evidence="8" id="KW-1185">Reference proteome</keyword>
<dbReference type="PANTHER" id="PTHR30509:SF9">
    <property type="entry name" value="MULTIDRUG RESISTANCE PROTEIN MDTO"/>
    <property type="match status" value="1"/>
</dbReference>
<comment type="subcellular location">
    <subcellularLocation>
        <location evidence="1">Cell membrane</location>
        <topology evidence="1">Multi-pass membrane protein</topology>
    </subcellularLocation>
</comment>
<accession>A0ABD3QM62</accession>
<sequence>MWGRASSTVKANLSRVQKDYRASQEVFAIRKPLPELGWDKLEDRVGMGVALMTLHSSLRRGKYAETLQFDTMRKTPTWYGHMHRGGTAYNTETLYAQDERRVRSSTCPTDGEWFTRFKLGAKLRMGQIRKQNEALTPDIIHALDHVAEEEWNLAETESDQRMVEDLMSFVLIEFCAGLRGEEVPLISLEGMLRFWHTTTALRERPHVVLTLHGRFKGEAGERWHCVPIAVKTRTGLPVMKWLERLMRRRTVIEKRESGWLFGDAQGKRRRFGIRCALSQAISPSHNPGPQPTVGLPSYLAGARFESPRTIASISSNLGKPKLWGKQGMTTSVEKLLLVFHNQIAFHAHKFLSDMASIPPSQARNRARAKFMPMFRPTQAFTSCLGEASRASIVALVTITLLLLPGEDILPSPWLGSVLAMSALKPTLGDTILATSSLFVPLVPVSIVGYAVSIILDTLDTLLYSILLPFVVIAGTLFIMLCPWPFLTSKNLMLVVFYLMIASPLSLRTRDPSALYQEVERPEWFLASFLGTAMTGFCVSLGVHCVLLMTPASTSATRTSLELMNQMSHQTYNLLNGVSLYTNNLGRDIESVMKARGLIEFYITRRKETLGALSSLLSAVQAESNIVKLKSFLCNHTQKCCVDSMKKFVQCAEKQQHHADMIHIASTNVFLGEELTVNNESVKDLKTRISHHLGNAIEQLALEFQRTEKIYFFTNQGHRENPVDALQSSLGNYVFAMRNAIQDADALTTLLERNVKSSARSLSGPKIRSRVIFHAVYSLVHELVDMMAAEKEENVQSEASPSTFMQLKSNLKMPWLHGDIVKRRLALKTSLALGLASLWVSIPYLREEIAYPNGIWVGITVAIVSLDNTGASYMKCVDRLWGTLIAAAYALLISKMLPYDITFVRIISYFVFTFVATLLKDPQRPYMSQCSVNGVASILFGSVYNKVVIHEYVTQRIMLIFVGVATFLLVELAVYPRSSRAIVQSCALKFFDELQCFLVDAFKTCESISTFQCQECEVPDQIKEDPLFMLRRGHEEMSSYTSCLSDGLSKLKEIVTQANHELLPGVAEPSLGLRIKLHAIGYEQLFRKQEQCISQLELLVTCVNSLLGYYSFLPGHEPVRALQWPSLLAAIIHQVSQQLQVCINCCKVVFPRGLCEPGSGSVSNMIVAISGFRSFEVVRLSILTKSIADRHADNFNMLIASGNEISYPPGFRITVALALSSVLTVAQGLQVCGLHIEEIVRAFPLEKTELADH</sequence>
<feature type="transmembrane region" description="Helical" evidence="6">
    <location>
        <begin position="526"/>
        <end position="548"/>
    </location>
</feature>
<evidence type="ECO:0000256" key="4">
    <source>
        <dbReference type="ARBA" id="ARBA00022989"/>
    </source>
</evidence>
<feature type="transmembrane region" description="Helical" evidence="6">
    <location>
        <begin position="955"/>
        <end position="974"/>
    </location>
</feature>
<dbReference type="InterPro" id="IPR020966">
    <property type="entry name" value="ALMT"/>
</dbReference>
<keyword evidence="3 6" id="KW-0812">Transmembrane</keyword>
<evidence type="ECO:0000313" key="8">
    <source>
        <dbReference type="Proteomes" id="UP001516023"/>
    </source>
</evidence>
<feature type="transmembrane region" description="Helical" evidence="6">
    <location>
        <begin position="902"/>
        <end position="918"/>
    </location>
</feature>
<proteinExistence type="predicted"/>
<dbReference type="EMBL" id="JABMIG020000031">
    <property type="protein sequence ID" value="KAL3800646.1"/>
    <property type="molecule type" value="Genomic_DNA"/>
</dbReference>
<evidence type="ECO:0000256" key="5">
    <source>
        <dbReference type="ARBA" id="ARBA00023136"/>
    </source>
</evidence>
<evidence type="ECO:0000256" key="3">
    <source>
        <dbReference type="ARBA" id="ARBA00022692"/>
    </source>
</evidence>
<evidence type="ECO:0000256" key="6">
    <source>
        <dbReference type="SAM" id="Phobius"/>
    </source>
</evidence>
<evidence type="ECO:0000256" key="1">
    <source>
        <dbReference type="ARBA" id="ARBA00004651"/>
    </source>
</evidence>
<name>A0ABD3QM62_9STRA</name>
<comment type="caution">
    <text evidence="7">The sequence shown here is derived from an EMBL/GenBank/DDBJ whole genome shotgun (WGS) entry which is preliminary data.</text>
</comment>
<feature type="transmembrane region" description="Helical" evidence="6">
    <location>
        <begin position="461"/>
        <end position="483"/>
    </location>
</feature>
<dbReference type="Proteomes" id="UP001516023">
    <property type="component" value="Unassembled WGS sequence"/>
</dbReference>
<feature type="transmembrane region" description="Helical" evidence="6">
    <location>
        <begin position="430"/>
        <end position="455"/>
    </location>
</feature>
<keyword evidence="5 6" id="KW-0472">Membrane</keyword>
<evidence type="ECO:0000313" key="7">
    <source>
        <dbReference type="EMBL" id="KAL3800646.1"/>
    </source>
</evidence>
<feature type="transmembrane region" description="Helical" evidence="6">
    <location>
        <begin position="879"/>
        <end position="896"/>
    </location>
</feature>
<reference evidence="7 8" key="1">
    <citation type="journal article" date="2020" name="G3 (Bethesda)">
        <title>Improved Reference Genome for Cyclotella cryptica CCMP332, a Model for Cell Wall Morphogenesis, Salinity Adaptation, and Lipid Production in Diatoms (Bacillariophyta).</title>
        <authorList>
            <person name="Roberts W.R."/>
            <person name="Downey K.M."/>
            <person name="Ruck E.C."/>
            <person name="Traller J.C."/>
            <person name="Alverson A.J."/>
        </authorList>
    </citation>
    <scope>NUCLEOTIDE SEQUENCE [LARGE SCALE GENOMIC DNA]</scope>
    <source>
        <strain evidence="7 8">CCMP332</strain>
    </source>
</reference>
<dbReference type="GO" id="GO:0005886">
    <property type="term" value="C:plasma membrane"/>
    <property type="evidence" value="ECO:0007669"/>
    <property type="project" value="UniProtKB-SubCell"/>
</dbReference>
<dbReference type="AlphaFoldDB" id="A0ABD3QM62"/>
<keyword evidence="4 6" id="KW-1133">Transmembrane helix</keyword>
<evidence type="ECO:0000256" key="2">
    <source>
        <dbReference type="ARBA" id="ARBA00022475"/>
    </source>
</evidence>
<gene>
    <name evidence="7" type="ORF">HJC23_006108</name>
</gene>
<keyword evidence="2" id="KW-1003">Cell membrane</keyword>
<protein>
    <submittedName>
        <fullName evidence="7">Uncharacterized protein</fullName>
    </submittedName>
</protein>